<dbReference type="Proteomes" id="UP000663843">
    <property type="component" value="Unassembled WGS sequence"/>
</dbReference>
<sequence>MPDHYYSLSSDIPPSYGKEGVACLVFAGNQPEISTVGVYRFYNSSNGDHYYTTDKGLASFLQGRGYVIENGGEPVFYVFERPLGCDTVPFYQWQNGTDHFYTTNSTGELAPWIGGHYQGILGHVFPASAAVVGSRKPLYRFYKG</sequence>
<gene>
    <name evidence="2" type="ORF">RDB_LOCUS94001</name>
</gene>
<comment type="caution">
    <text evidence="2">The sequence shown here is derived from an EMBL/GenBank/DDBJ whole genome shotgun (WGS) entry which is preliminary data.</text>
</comment>
<accession>A0A8H3BK23</accession>
<proteinExistence type="predicted"/>
<evidence type="ECO:0000259" key="1">
    <source>
        <dbReference type="Pfam" id="PF18885"/>
    </source>
</evidence>
<dbReference type="Pfam" id="PF18885">
    <property type="entry name" value="DUF5648"/>
    <property type="match status" value="1"/>
</dbReference>
<protein>
    <recommendedName>
        <fullName evidence="1">DUF5648 domain-containing protein</fullName>
    </recommendedName>
</protein>
<dbReference type="AlphaFoldDB" id="A0A8H3BK23"/>
<dbReference type="InterPro" id="IPR043708">
    <property type="entry name" value="DUF5648"/>
</dbReference>
<name>A0A8H3BK23_9AGAM</name>
<feature type="domain" description="DUF5648" evidence="1">
    <location>
        <begin position="14"/>
        <end position="106"/>
    </location>
</feature>
<evidence type="ECO:0000313" key="3">
    <source>
        <dbReference type="Proteomes" id="UP000663843"/>
    </source>
</evidence>
<evidence type="ECO:0000313" key="2">
    <source>
        <dbReference type="EMBL" id="CAE6458738.1"/>
    </source>
</evidence>
<organism evidence="2 3">
    <name type="scientific">Rhizoctonia solani</name>
    <dbReference type="NCBI Taxonomy" id="456999"/>
    <lineage>
        <taxon>Eukaryota</taxon>
        <taxon>Fungi</taxon>
        <taxon>Dikarya</taxon>
        <taxon>Basidiomycota</taxon>
        <taxon>Agaricomycotina</taxon>
        <taxon>Agaricomycetes</taxon>
        <taxon>Cantharellales</taxon>
        <taxon>Ceratobasidiaceae</taxon>
        <taxon>Rhizoctonia</taxon>
    </lineage>
</organism>
<dbReference type="EMBL" id="CAJMWT010002938">
    <property type="protein sequence ID" value="CAE6458738.1"/>
    <property type="molecule type" value="Genomic_DNA"/>
</dbReference>
<reference evidence="2" key="1">
    <citation type="submission" date="2021-01" db="EMBL/GenBank/DDBJ databases">
        <authorList>
            <person name="Kaushik A."/>
        </authorList>
    </citation>
    <scope>NUCLEOTIDE SEQUENCE</scope>
    <source>
        <strain evidence="2">AG2-2IIIB</strain>
    </source>
</reference>